<protein>
    <recommendedName>
        <fullName evidence="4">AbiEi antitoxin C-terminal domain-containing protein</fullName>
    </recommendedName>
</protein>
<evidence type="ECO:0008006" key="4">
    <source>
        <dbReference type="Google" id="ProtNLM"/>
    </source>
</evidence>
<dbReference type="OrthoDB" id="4802815at2"/>
<organism evidence="2 3">
    <name type="scientific">Schumannella soli</name>
    <dbReference type="NCBI Taxonomy" id="2590779"/>
    <lineage>
        <taxon>Bacteria</taxon>
        <taxon>Bacillati</taxon>
        <taxon>Actinomycetota</taxon>
        <taxon>Actinomycetes</taxon>
        <taxon>Micrococcales</taxon>
        <taxon>Microbacteriaceae</taxon>
        <taxon>Schumannella</taxon>
    </lineage>
</organism>
<dbReference type="AlphaFoldDB" id="A0A506Y348"/>
<keyword evidence="3" id="KW-1185">Reference proteome</keyword>
<comment type="caution">
    <text evidence="2">The sequence shown here is derived from an EMBL/GenBank/DDBJ whole genome shotgun (WGS) entry which is preliminary data.</text>
</comment>
<name>A0A506Y348_9MICO</name>
<gene>
    <name evidence="2" type="ORF">FJ657_11225</name>
</gene>
<sequence>MPLPRVLFPAPARSGAVARRPGDGADGSGGGARGVDDAMDLPEAELRAAGLDGELFALGDGYCPSDVLVGPAERLRSILQTRSRRLAAEGMTAAWVWGALPMPPSVVRLCCALGSRAEGSGAGVEVRELTLRDDELRRLDGLGITSPLRTLVDIARDPREIERGDVALRALLDRADVSVDAALARLDHGRGLPGRRRATERLRRLELADTSAGAAGDRRFSRC</sequence>
<accession>A0A506Y348</accession>
<proteinExistence type="predicted"/>
<evidence type="ECO:0000313" key="3">
    <source>
        <dbReference type="Proteomes" id="UP000316252"/>
    </source>
</evidence>
<dbReference type="Proteomes" id="UP000316252">
    <property type="component" value="Unassembled WGS sequence"/>
</dbReference>
<dbReference type="EMBL" id="VHQG01000002">
    <property type="protein sequence ID" value="TPW76343.1"/>
    <property type="molecule type" value="Genomic_DNA"/>
</dbReference>
<feature type="region of interest" description="Disordered" evidence="1">
    <location>
        <begin position="14"/>
        <end position="35"/>
    </location>
</feature>
<evidence type="ECO:0000313" key="2">
    <source>
        <dbReference type="EMBL" id="TPW76343.1"/>
    </source>
</evidence>
<evidence type="ECO:0000256" key="1">
    <source>
        <dbReference type="SAM" id="MobiDB-lite"/>
    </source>
</evidence>
<feature type="compositionally biased region" description="Gly residues" evidence="1">
    <location>
        <begin position="24"/>
        <end position="33"/>
    </location>
</feature>
<dbReference type="RefSeq" id="WP_141163698.1">
    <property type="nucleotide sequence ID" value="NZ_VHQG01000002.1"/>
</dbReference>
<reference evidence="2 3" key="1">
    <citation type="submission" date="2019-06" db="EMBL/GenBank/DDBJ databases">
        <authorList>
            <person name="Li F."/>
        </authorList>
    </citation>
    <scope>NUCLEOTIDE SEQUENCE [LARGE SCALE GENOMIC DNA]</scope>
    <source>
        <strain evidence="2 3">10F1D-1</strain>
    </source>
</reference>